<evidence type="ECO:0000256" key="2">
    <source>
        <dbReference type="SAM" id="Phobius"/>
    </source>
</evidence>
<feature type="repeat" description="TPR" evidence="1">
    <location>
        <begin position="45"/>
        <end position="78"/>
    </location>
</feature>
<dbReference type="InterPro" id="IPR011990">
    <property type="entry name" value="TPR-like_helical_dom_sf"/>
</dbReference>
<dbReference type="PROSITE" id="PS50005">
    <property type="entry name" value="TPR"/>
    <property type="match status" value="1"/>
</dbReference>
<keyword evidence="3" id="KW-0732">Signal</keyword>
<organism evidence="4 5">
    <name type="scientific">Polyangium sorediatum</name>
    <dbReference type="NCBI Taxonomy" id="889274"/>
    <lineage>
        <taxon>Bacteria</taxon>
        <taxon>Pseudomonadati</taxon>
        <taxon>Myxococcota</taxon>
        <taxon>Polyangia</taxon>
        <taxon>Polyangiales</taxon>
        <taxon>Polyangiaceae</taxon>
        <taxon>Polyangium</taxon>
    </lineage>
</organism>
<evidence type="ECO:0008006" key="6">
    <source>
        <dbReference type="Google" id="ProtNLM"/>
    </source>
</evidence>
<feature type="transmembrane region" description="Helical" evidence="2">
    <location>
        <begin position="259"/>
        <end position="280"/>
    </location>
</feature>
<gene>
    <name evidence="4" type="ORF">QHF89_11635</name>
</gene>
<dbReference type="RefSeq" id="WP_136969408.1">
    <property type="nucleotide sequence ID" value="NZ_JARZHI010000007.1"/>
</dbReference>
<dbReference type="EMBL" id="JARZHI010000007">
    <property type="protein sequence ID" value="MDI1430155.1"/>
    <property type="molecule type" value="Genomic_DNA"/>
</dbReference>
<name>A0ABT6NPB7_9BACT</name>
<keyword evidence="5" id="KW-1185">Reference proteome</keyword>
<dbReference type="SUPFAM" id="SSF48452">
    <property type="entry name" value="TPR-like"/>
    <property type="match status" value="1"/>
</dbReference>
<evidence type="ECO:0000256" key="1">
    <source>
        <dbReference type="PROSITE-ProRule" id="PRU00339"/>
    </source>
</evidence>
<reference evidence="4 5" key="1">
    <citation type="submission" date="2023-04" db="EMBL/GenBank/DDBJ databases">
        <title>The genome sequence of Polyangium sorediatum DSM14670.</title>
        <authorList>
            <person name="Zhang X."/>
        </authorList>
    </citation>
    <scope>NUCLEOTIDE SEQUENCE [LARGE SCALE GENOMIC DNA]</scope>
    <source>
        <strain evidence="4 5">DSM 14670</strain>
    </source>
</reference>
<proteinExistence type="predicted"/>
<dbReference type="InterPro" id="IPR019734">
    <property type="entry name" value="TPR_rpt"/>
</dbReference>
<keyword evidence="2" id="KW-0472">Membrane</keyword>
<feature type="signal peptide" evidence="3">
    <location>
        <begin position="1"/>
        <end position="23"/>
    </location>
</feature>
<sequence length="317" mass="34187">MQSTHILGLVLLCHLATTSHAIAAPSKAVVRHPDRKDSRGGISLATELFQRGKQYMSKNEFRSACPFFEESVKLDPVILSKFALTKCYYETERYARAFELLEDIQKTAKDPAEVKRARAIAATIAPNLVKLTIVRASPTMRQAGLGIHLDGVRLDEASWQGSAPATKMLDIGEHVVLATAPGKVPWRQSFLMSSPDKPITIHVPRLADELPPQPAPVTEAASKKDWVLPVAGLGILTFLTGVGVGVIGMENETQRSDLFVPLGACLAVGGMLTVGSVLLWSSSSNPAKPSTSAGMELRLLPPQVTPSRTFASVQLNF</sequence>
<feature type="transmembrane region" description="Helical" evidence="2">
    <location>
        <begin position="226"/>
        <end position="247"/>
    </location>
</feature>
<keyword evidence="2" id="KW-0812">Transmembrane</keyword>
<evidence type="ECO:0000256" key="3">
    <source>
        <dbReference type="SAM" id="SignalP"/>
    </source>
</evidence>
<accession>A0ABT6NPB7</accession>
<keyword evidence="1" id="KW-0802">TPR repeat</keyword>
<evidence type="ECO:0000313" key="4">
    <source>
        <dbReference type="EMBL" id="MDI1430155.1"/>
    </source>
</evidence>
<comment type="caution">
    <text evidence="4">The sequence shown here is derived from an EMBL/GenBank/DDBJ whole genome shotgun (WGS) entry which is preliminary data.</text>
</comment>
<dbReference type="Proteomes" id="UP001160301">
    <property type="component" value="Unassembled WGS sequence"/>
</dbReference>
<evidence type="ECO:0000313" key="5">
    <source>
        <dbReference type="Proteomes" id="UP001160301"/>
    </source>
</evidence>
<protein>
    <recommendedName>
        <fullName evidence="6">Tetratricopeptide repeat protein</fullName>
    </recommendedName>
</protein>
<feature type="chain" id="PRO_5045997815" description="Tetratricopeptide repeat protein" evidence="3">
    <location>
        <begin position="24"/>
        <end position="317"/>
    </location>
</feature>
<keyword evidence="2" id="KW-1133">Transmembrane helix</keyword>
<dbReference type="Gene3D" id="1.25.40.10">
    <property type="entry name" value="Tetratricopeptide repeat domain"/>
    <property type="match status" value="1"/>
</dbReference>